<organism evidence="2 3">
    <name type="scientific">Prevotella nigrescens CC14M</name>
    <dbReference type="NCBI Taxonomy" id="1073366"/>
    <lineage>
        <taxon>Bacteria</taxon>
        <taxon>Pseudomonadati</taxon>
        <taxon>Bacteroidota</taxon>
        <taxon>Bacteroidia</taxon>
        <taxon>Bacteroidales</taxon>
        <taxon>Prevotellaceae</taxon>
        <taxon>Prevotella</taxon>
    </lineage>
</organism>
<name>V8CIX0_9BACT</name>
<gene>
    <name evidence="2" type="ORF">HMPREF1173_02161</name>
</gene>
<comment type="caution">
    <text evidence="2">The sequence shown here is derived from an EMBL/GenBank/DDBJ whole genome shotgun (WGS) entry which is preliminary data.</text>
</comment>
<dbReference type="Proteomes" id="UP000018727">
    <property type="component" value="Unassembled WGS sequence"/>
</dbReference>
<keyword evidence="3" id="KW-1185">Reference proteome</keyword>
<evidence type="ECO:0000256" key="1">
    <source>
        <dbReference type="SAM" id="Phobius"/>
    </source>
</evidence>
<proteinExistence type="predicted"/>
<keyword evidence="1" id="KW-1133">Transmembrane helix</keyword>
<reference evidence="2 3" key="1">
    <citation type="submission" date="2013-10" db="EMBL/GenBank/DDBJ databases">
        <title>The Genome Sequence of Prevotella nigrescens CC14M.</title>
        <authorList>
            <consortium name="The Broad Institute Genomics Platform"/>
            <person name="Earl A."/>
            <person name="Allen-Vercoe E."/>
            <person name="Daigneault M."/>
            <person name="Young S.K."/>
            <person name="Zeng Q."/>
            <person name="Gargeya S."/>
            <person name="Fitzgerald M."/>
            <person name="Abouelleil A."/>
            <person name="Alvarado L."/>
            <person name="Chapman S.B."/>
            <person name="Gainer-Dewar J."/>
            <person name="Goldberg J."/>
            <person name="Griggs A."/>
            <person name="Gujja S."/>
            <person name="Hansen M."/>
            <person name="Howarth C."/>
            <person name="Imamovic A."/>
            <person name="Ireland A."/>
            <person name="Larimer J."/>
            <person name="McCowan C."/>
            <person name="Murphy C."/>
            <person name="Pearson M."/>
            <person name="Poon T.W."/>
            <person name="Priest M."/>
            <person name="Roberts A."/>
            <person name="Saif S."/>
            <person name="Shea T."/>
            <person name="Sykes S."/>
            <person name="Wortman J."/>
            <person name="Nusbaum C."/>
            <person name="Birren B."/>
        </authorList>
    </citation>
    <scope>NUCLEOTIDE SEQUENCE [LARGE SCALE GENOMIC DNA]</scope>
    <source>
        <strain evidence="2 3">CC14M</strain>
    </source>
</reference>
<dbReference type="AlphaFoldDB" id="V8CIX0"/>
<evidence type="ECO:0000313" key="3">
    <source>
        <dbReference type="Proteomes" id="UP000018727"/>
    </source>
</evidence>
<protein>
    <submittedName>
        <fullName evidence="2">Uncharacterized protein</fullName>
    </submittedName>
</protein>
<dbReference type="HOGENOM" id="CLU_2918869_0_0_10"/>
<keyword evidence="1" id="KW-0472">Membrane</keyword>
<keyword evidence="1" id="KW-0812">Transmembrane</keyword>
<evidence type="ECO:0000313" key="2">
    <source>
        <dbReference type="EMBL" id="ETD27012.1"/>
    </source>
</evidence>
<sequence>MFFDEKYILFLWKVYIFSIKCIIVLFERYNLSMKKVVSDSEKCKLFLTCLQHAAASARWNF</sequence>
<accession>V8CIX0</accession>
<feature type="transmembrane region" description="Helical" evidence="1">
    <location>
        <begin position="6"/>
        <end position="26"/>
    </location>
</feature>
<dbReference type="EMBL" id="AZJH01000035">
    <property type="protein sequence ID" value="ETD27012.1"/>
    <property type="molecule type" value="Genomic_DNA"/>
</dbReference>